<dbReference type="PANTHER" id="PTHR42679:SF2">
    <property type="entry name" value="S-METHYL-5'-THIOADENOSINE PHOSPHORYLASE"/>
    <property type="match status" value="1"/>
</dbReference>
<comment type="pathway">
    <text evidence="4">Amino-acid biosynthesis; L-methionine biosynthesis via salvage pathway; S-methyl-5-thio-alpha-D-ribose 1-phosphate from S-methyl-5'-thioadenosine (phosphorylase route): step 1/1.</text>
</comment>
<dbReference type="OrthoDB" id="431409at2759"/>
<feature type="binding site" evidence="4">
    <location>
        <begin position="54"/>
        <end position="55"/>
    </location>
    <ligand>
        <name>phosphate</name>
        <dbReference type="ChEBI" id="CHEBI:43474"/>
    </ligand>
</feature>
<evidence type="ECO:0000313" key="6">
    <source>
        <dbReference type="EMBL" id="PVD23581.1"/>
    </source>
</evidence>
<dbReference type="PANTHER" id="PTHR42679">
    <property type="entry name" value="S-METHYL-5'-THIOADENOSINE PHOSPHORYLASE"/>
    <property type="match status" value="1"/>
</dbReference>
<proteinExistence type="inferred from homology"/>
<comment type="function">
    <text evidence="4">Catalyzes the reversible phosphorylation of S-methyl-5'-thioadenosine (MTA) to adenine and 5-methylthioribose-1-phosphate. Involved in the breakdown of MTA, a major by-product of polyamine biosynthesis. Responsible for the first step in the methionine salvage pathway after MTA has been generated from S-adenosylmethionine. Has broad substrate specificity with 6-aminopurine nucleosides as preferred substrates.</text>
</comment>
<keyword evidence="1 4" id="KW-0328">Glycosyltransferase</keyword>
<keyword evidence="4" id="KW-0539">Nucleus</keyword>
<dbReference type="InterPro" id="IPR018099">
    <property type="entry name" value="Purine_phosphorylase-2_CS"/>
</dbReference>
<feature type="binding site" evidence="4">
    <location>
        <begin position="87"/>
        <end position="88"/>
    </location>
    <ligand>
        <name>phosphate</name>
        <dbReference type="ChEBI" id="CHEBI:43474"/>
    </ligand>
</feature>
<comment type="similarity">
    <text evidence="4">Belongs to the PNP/MTAP phosphorylase family. MTAP subfamily.</text>
</comment>
<gene>
    <name evidence="6" type="ORF">C0Q70_16853</name>
</gene>
<dbReference type="InterPro" id="IPR000845">
    <property type="entry name" value="Nucleoside_phosphorylase_d"/>
</dbReference>
<feature type="binding site" evidence="4">
    <location>
        <position position="191"/>
    </location>
    <ligand>
        <name>phosphate</name>
        <dbReference type="ChEBI" id="CHEBI:43474"/>
    </ligand>
</feature>
<comment type="subunit">
    <text evidence="4">Homotrimer.</text>
</comment>
<feature type="site" description="Important for substrate specificity" evidence="4">
    <location>
        <position position="172"/>
    </location>
</feature>
<dbReference type="Pfam" id="PF01048">
    <property type="entry name" value="PNP_UDP_1"/>
    <property type="match status" value="1"/>
</dbReference>
<dbReference type="HAMAP" id="MF_01963">
    <property type="entry name" value="MTAP"/>
    <property type="match status" value="1"/>
</dbReference>
<dbReference type="UniPathway" id="UPA00904">
    <property type="reaction ID" value="UER00873"/>
</dbReference>
<comment type="subcellular location">
    <subcellularLocation>
        <location evidence="4">Cytoplasm</location>
    </subcellularLocation>
    <subcellularLocation>
        <location evidence="4">Nucleus</location>
    </subcellularLocation>
</comment>
<dbReference type="PROSITE" id="PS01240">
    <property type="entry name" value="PNP_MTAP_2"/>
    <property type="match status" value="1"/>
</dbReference>
<keyword evidence="4" id="KW-0963">Cytoplasm</keyword>
<feature type="site" description="Important for substrate specificity" evidence="4">
    <location>
        <position position="227"/>
    </location>
</feature>
<feature type="binding site" evidence="4">
    <location>
        <begin position="214"/>
        <end position="216"/>
    </location>
    <ligand>
        <name>substrate</name>
    </ligand>
</feature>
<dbReference type="GO" id="GO:0005829">
    <property type="term" value="C:cytosol"/>
    <property type="evidence" value="ECO:0007669"/>
    <property type="project" value="TreeGrafter"/>
</dbReference>
<feature type="binding site" evidence="4">
    <location>
        <position position="190"/>
    </location>
    <ligand>
        <name>substrate</name>
    </ligand>
</feature>
<keyword evidence="2 4" id="KW-0808">Transferase</keyword>
<reference evidence="6 7" key="1">
    <citation type="submission" date="2018-04" db="EMBL/GenBank/DDBJ databases">
        <title>The genome of golden apple snail Pomacea canaliculata provides insight into stress tolerance and invasive adaptation.</title>
        <authorList>
            <person name="Liu C."/>
            <person name="Liu B."/>
            <person name="Ren Y."/>
            <person name="Zhang Y."/>
            <person name="Wang H."/>
            <person name="Li S."/>
            <person name="Jiang F."/>
            <person name="Yin L."/>
            <person name="Zhang G."/>
            <person name="Qian W."/>
            <person name="Fan W."/>
        </authorList>
    </citation>
    <scope>NUCLEOTIDE SEQUENCE [LARGE SCALE GENOMIC DNA]</scope>
    <source>
        <strain evidence="6">SZHN2017</strain>
        <tissue evidence="6">Muscle</tissue>
    </source>
</reference>
<protein>
    <recommendedName>
        <fullName evidence="4">S-methyl-5'-thioadenosine phosphorylase</fullName>
        <ecNumber evidence="4">2.4.2.28</ecNumber>
    </recommendedName>
    <alternativeName>
        <fullName evidence="4">5'-methylthioadenosine phosphorylase</fullName>
        <shortName evidence="4">MTA phosphorylase</shortName>
        <shortName evidence="4">MTAP</shortName>
        <shortName evidence="4">MTAPase</shortName>
    </alternativeName>
</protein>
<dbReference type="GO" id="GO:0006166">
    <property type="term" value="P:purine ribonucleoside salvage"/>
    <property type="evidence" value="ECO:0007669"/>
    <property type="project" value="UniProtKB-KW"/>
</dbReference>
<evidence type="ECO:0000256" key="3">
    <source>
        <dbReference type="ARBA" id="ARBA00022726"/>
    </source>
</evidence>
<dbReference type="Gene3D" id="3.40.50.1580">
    <property type="entry name" value="Nucleoside phosphorylase domain"/>
    <property type="match status" value="1"/>
</dbReference>
<dbReference type="CDD" id="cd09010">
    <property type="entry name" value="MTAP_SsMTAPII_like_MTIP"/>
    <property type="match status" value="1"/>
</dbReference>
<evidence type="ECO:0000256" key="2">
    <source>
        <dbReference type="ARBA" id="ARBA00022679"/>
    </source>
</evidence>
<evidence type="ECO:0000259" key="5">
    <source>
        <dbReference type="Pfam" id="PF01048"/>
    </source>
</evidence>
<keyword evidence="3 4" id="KW-0660">Purine salvage</keyword>
<evidence type="ECO:0000256" key="4">
    <source>
        <dbReference type="HAMAP-Rule" id="MF_03155"/>
    </source>
</evidence>
<dbReference type="GO" id="GO:0019509">
    <property type="term" value="P:L-methionine salvage from methylthioadenosine"/>
    <property type="evidence" value="ECO:0007669"/>
    <property type="project" value="UniProtKB-UniRule"/>
</dbReference>
<sequence>MAKVKIGIIGGSGLDNPSLLENRMEKLVDTPYGKPSDALIIGTISGIDCVLLARHGRKHSISPSNVNYRANIYALKQEGCSHILVTTACGSLQENIHPGEIVVIDQFIDRTKRRIETFYDGSPEAPKGICHIPMNEPFCKRTREILSTCLEDLGLSHHKYGTMITIEGPRFSSKAESKLWRSWGAHVINMSTVPEVVLAKEAGLCYASLALVTDYDSWRDDTEAVHVELAVSTFKENAVKACKVLLAAIPHIAEEDWTDTLAENKVCGYYFVTSGC</sequence>
<dbReference type="GO" id="GO:0005634">
    <property type="term" value="C:nucleus"/>
    <property type="evidence" value="ECO:0007669"/>
    <property type="project" value="UniProtKB-SubCell"/>
</dbReference>
<dbReference type="GO" id="GO:0017061">
    <property type="term" value="F:S-methyl-5-thioadenosine phosphorylase activity"/>
    <property type="evidence" value="ECO:0007669"/>
    <property type="project" value="UniProtKB-UniRule"/>
</dbReference>
<organism evidence="6 7">
    <name type="scientific">Pomacea canaliculata</name>
    <name type="common">Golden apple snail</name>
    <dbReference type="NCBI Taxonomy" id="400727"/>
    <lineage>
        <taxon>Eukaryota</taxon>
        <taxon>Metazoa</taxon>
        <taxon>Spiralia</taxon>
        <taxon>Lophotrochozoa</taxon>
        <taxon>Mollusca</taxon>
        <taxon>Gastropoda</taxon>
        <taxon>Caenogastropoda</taxon>
        <taxon>Architaenioglossa</taxon>
        <taxon>Ampullarioidea</taxon>
        <taxon>Ampullariidae</taxon>
        <taxon>Pomacea</taxon>
    </lineage>
</organism>
<dbReference type="AlphaFoldDB" id="A0A2T7NQY1"/>
<name>A0A2T7NQY1_POMCA</name>
<evidence type="ECO:0000256" key="1">
    <source>
        <dbReference type="ARBA" id="ARBA00022676"/>
    </source>
</evidence>
<dbReference type="InterPro" id="IPR010044">
    <property type="entry name" value="MTAP"/>
</dbReference>
<dbReference type="NCBIfam" id="TIGR01694">
    <property type="entry name" value="MTAP"/>
    <property type="match status" value="1"/>
</dbReference>
<feature type="domain" description="Nucleoside phosphorylase" evidence="5">
    <location>
        <begin position="5"/>
        <end position="249"/>
    </location>
</feature>
<dbReference type="EMBL" id="PZQS01000010">
    <property type="protein sequence ID" value="PVD23581.1"/>
    <property type="molecule type" value="Genomic_DNA"/>
</dbReference>
<dbReference type="FunFam" id="3.40.50.1580:FF:000012">
    <property type="entry name" value="Probable 6-oxopurine nucleoside phosphorylase"/>
    <property type="match status" value="1"/>
</dbReference>
<evidence type="ECO:0000313" key="7">
    <source>
        <dbReference type="Proteomes" id="UP000245119"/>
    </source>
</evidence>
<keyword evidence="7" id="KW-1185">Reference proteome</keyword>
<feature type="binding site" evidence="4">
    <location>
        <position position="12"/>
    </location>
    <ligand>
        <name>phosphate</name>
        <dbReference type="ChEBI" id="CHEBI:43474"/>
    </ligand>
</feature>
<dbReference type="EC" id="2.4.2.28" evidence="4"/>
<dbReference type="InterPro" id="IPR035994">
    <property type="entry name" value="Nucleoside_phosphorylase_sf"/>
</dbReference>
<dbReference type="Proteomes" id="UP000245119">
    <property type="component" value="Linkage Group LG10"/>
</dbReference>
<comment type="catalytic activity">
    <reaction evidence="4">
        <text>S-methyl-5'-thioadenosine + phosphate = 5-(methylsulfanyl)-alpha-D-ribose 1-phosphate + adenine</text>
        <dbReference type="Rhea" id="RHEA:11852"/>
        <dbReference type="ChEBI" id="CHEBI:16708"/>
        <dbReference type="ChEBI" id="CHEBI:17509"/>
        <dbReference type="ChEBI" id="CHEBI:43474"/>
        <dbReference type="ChEBI" id="CHEBI:58533"/>
        <dbReference type="EC" id="2.4.2.28"/>
    </reaction>
</comment>
<accession>A0A2T7NQY1</accession>
<dbReference type="SUPFAM" id="SSF53167">
    <property type="entry name" value="Purine and uridine phosphorylases"/>
    <property type="match status" value="1"/>
</dbReference>
<dbReference type="STRING" id="400727.A0A2T7NQY1"/>
<comment type="caution">
    <text evidence="6">The sequence shown here is derived from an EMBL/GenBank/DDBJ whole genome shotgun (WGS) entry which is preliminary data.</text>
</comment>